<evidence type="ECO:0000313" key="3">
    <source>
        <dbReference type="Proteomes" id="UP000192448"/>
    </source>
</evidence>
<dbReference type="Gene3D" id="3.30.70.1230">
    <property type="entry name" value="Nucleotide cyclase"/>
    <property type="match status" value="1"/>
</dbReference>
<dbReference type="Pfam" id="PF01590">
    <property type="entry name" value="GAF"/>
    <property type="match status" value="1"/>
</dbReference>
<feature type="domain" description="Guanylate cyclase" evidence="1">
    <location>
        <begin position="1219"/>
        <end position="1344"/>
    </location>
</feature>
<proteinExistence type="predicted"/>
<dbReference type="EMBL" id="MVHF01000053">
    <property type="protein sequence ID" value="ORA25503.1"/>
    <property type="molecule type" value="Genomic_DNA"/>
</dbReference>
<dbReference type="PROSITE" id="PS50125">
    <property type="entry name" value="GUANYLATE_CYCLASE_2"/>
    <property type="match status" value="1"/>
</dbReference>
<keyword evidence="3" id="KW-1185">Reference proteome</keyword>
<dbReference type="InterPro" id="IPR041664">
    <property type="entry name" value="AAA_16"/>
</dbReference>
<dbReference type="CDD" id="cd07302">
    <property type="entry name" value="CHD"/>
    <property type="match status" value="1"/>
</dbReference>
<name>A0A1X0A616_9MYCO</name>
<gene>
    <name evidence="2" type="ORF">BST13_32930</name>
</gene>
<dbReference type="Gene3D" id="3.30.450.40">
    <property type="match status" value="1"/>
</dbReference>
<dbReference type="SUPFAM" id="SSF55781">
    <property type="entry name" value="GAF domain-like"/>
    <property type="match status" value="1"/>
</dbReference>
<dbReference type="Pfam" id="PF13191">
    <property type="entry name" value="AAA_16"/>
    <property type="match status" value="1"/>
</dbReference>
<dbReference type="STRING" id="1927124.BST13_32930"/>
<evidence type="ECO:0000313" key="2">
    <source>
        <dbReference type="EMBL" id="ORA25503.1"/>
    </source>
</evidence>
<sequence>MAALQRAWLTTMSARLRGAEGTVAVTAPVLDLDGRVVGRVGESTTLRAAITDAERNGGRCVLVSGAPGVGKSTLLQAFGVELAQRNCVFAYGRCRDGAPAPYAALGDAFSSIVHTMEATGPAERDSWRADLANGMAALAGVLSELVPDLAQVLGRPPGTGDREAADPRRRLHRAAIRLISETASYRPVVLAIDDLQWADHDSLLMLSELLAVSLRNVLVLGAHRAGEFDPNRAGLPTAGLSSIRLAPLSRDTVEELLAAVCGRAVELGDVAAEFHHRTGGNPLQVRQLLYRAQREGALTPVGASGRPSWDLRVLSSIEVTESTAEFLNRYLDQLRPADRAVLSTLTCIGGEFDLTDATTAAAQPADVVAQALWSALELRLLEAVDSRGQRIANTISHDARYRFSHDRVAEAAREDLTDDVARETHLRIGRQLVEQGDERLFEAARHLGIGGPGLADDERIRFVDVLRRAARKARAQASFPLALTYCRNGLDLLGDERWTRHFDIARELQLEAAEAALLVGDVTALHALLDEAQAALREPADRSRLAYLRLKGRMAQNRLQEALDTGLQALDELGEPLPRDAGKPQMANALLRMRFTVRHWSTDQLLQLPRCADRRVVEIQRILAELRSLSYIARSNLFPLIVRKQLELTLTHGHTPSLPLVLVSYGVMLVLTGDRAGAQRFGETALLLTERPEFRDARPETLFMHLNFIRHWRHPLRDGFGQLRDAVTEALDHGDQEYAGFLGAVLLSQYFWIGRPLAEIDELAQTLIPEIWSQPVPRGLCQAVQQICLNMMGRSEDPFLLAGESGYDERVALPAARREGDEVALGAAATMRLGLHFWAGDYAGAVEVADDALAHIAGMQGTAIMQLVHLTSALSRIHVAPDARSTRSCAHRALALHRKWAAESPANYAAPYALIEGTWAHARRRHQTAERALHRAMELADEHQLPLIAAAAHEEAAILYADTGRNRLSEHMLRTAYQRFSTLGLTLRTERLARAHPWLLSRDLVTPDSAGIDPAGAHHLARALSAARSADALAEIVLRTVADTTGARRVLLLTGEPAHLGVRTILDGGEITTVDGPWTEVAYDRALVRRVVDCGTPLIVAADSSRRPGPNGQRRPAPSVLAAPIRLQDNIIGMIYAEQDDPTQHFGAHHEEAVSFVCDQAAAPMWNFQLEAQLQAADEYRRSLMDAQSKFVPNELLRILDIDDLRRVHSGYRVEREMTVLICDIRGYTTLLEDMNVSDASNLAMGFLRAVELPIISCNGMIQDVRGDEIVAVFESETDAVRGGLAMLRSLREHNRDRLAHGSDELQVGIGINTGPVGVGLVGGVNRMVLTIIGDAVNVAARIESTNKRYGTALLISDATYARLAARGEFAIRRMERVMVVNRRRPVTIYEVYDEDPAPLRDAKRAAQPMFDEAFGLFDAGDAARARAAFEKCRLLLPEDAVATLHIAHCDAVARGDMSPGQEVALAQK</sequence>
<dbReference type="PANTHER" id="PTHR43642">
    <property type="entry name" value="HYBRID SIGNAL TRANSDUCTION HISTIDINE KINASE G"/>
    <property type="match status" value="1"/>
</dbReference>
<dbReference type="GO" id="GO:0004016">
    <property type="term" value="F:adenylate cyclase activity"/>
    <property type="evidence" value="ECO:0007669"/>
    <property type="project" value="UniProtKB-ARBA"/>
</dbReference>
<comment type="caution">
    <text evidence="2">The sequence shown here is derived from an EMBL/GenBank/DDBJ whole genome shotgun (WGS) entry which is preliminary data.</text>
</comment>
<dbReference type="Gene3D" id="3.40.50.300">
    <property type="entry name" value="P-loop containing nucleotide triphosphate hydrolases"/>
    <property type="match status" value="1"/>
</dbReference>
<dbReference type="SUPFAM" id="SSF52540">
    <property type="entry name" value="P-loop containing nucleoside triphosphate hydrolases"/>
    <property type="match status" value="1"/>
</dbReference>
<dbReference type="GO" id="GO:0009190">
    <property type="term" value="P:cyclic nucleotide biosynthetic process"/>
    <property type="evidence" value="ECO:0007669"/>
    <property type="project" value="InterPro"/>
</dbReference>
<accession>A0A1X0A616</accession>
<dbReference type="SMART" id="SM00065">
    <property type="entry name" value="GAF"/>
    <property type="match status" value="1"/>
</dbReference>
<dbReference type="InterPro" id="IPR029016">
    <property type="entry name" value="GAF-like_dom_sf"/>
</dbReference>
<dbReference type="GO" id="GO:0035556">
    <property type="term" value="P:intracellular signal transduction"/>
    <property type="evidence" value="ECO:0007669"/>
    <property type="project" value="InterPro"/>
</dbReference>
<dbReference type="InterPro" id="IPR003018">
    <property type="entry name" value="GAF"/>
</dbReference>
<dbReference type="InterPro" id="IPR053159">
    <property type="entry name" value="Hybrid_Histidine_Kinase"/>
</dbReference>
<dbReference type="InterPro" id="IPR001054">
    <property type="entry name" value="A/G_cyclase"/>
</dbReference>
<dbReference type="InterPro" id="IPR029787">
    <property type="entry name" value="Nucleotide_cyclase"/>
</dbReference>
<protein>
    <submittedName>
        <fullName evidence="2">Cyclase</fullName>
    </submittedName>
</protein>
<dbReference type="SMART" id="SM00044">
    <property type="entry name" value="CYCc"/>
    <property type="match status" value="1"/>
</dbReference>
<reference evidence="2 3" key="1">
    <citation type="submission" date="2017-02" db="EMBL/GenBank/DDBJ databases">
        <title>The new phylogeny of genus Mycobacterium.</title>
        <authorList>
            <person name="Tortoli E."/>
            <person name="Trovato A."/>
            <person name="Cirillo D.M."/>
        </authorList>
    </citation>
    <scope>NUCLEOTIDE SEQUENCE [LARGE SCALE GENOMIC DNA]</scope>
    <source>
        <strain evidence="2 3">RW6</strain>
    </source>
</reference>
<dbReference type="SUPFAM" id="SSF55073">
    <property type="entry name" value="Nucleotide cyclase"/>
    <property type="match status" value="1"/>
</dbReference>
<organism evidence="2 3">
    <name type="scientific">Mycobacterium aquaticum</name>
    <dbReference type="NCBI Taxonomy" id="1927124"/>
    <lineage>
        <taxon>Bacteria</taxon>
        <taxon>Bacillati</taxon>
        <taxon>Actinomycetota</taxon>
        <taxon>Actinomycetes</taxon>
        <taxon>Mycobacteriales</taxon>
        <taxon>Mycobacteriaceae</taxon>
        <taxon>Mycobacterium</taxon>
    </lineage>
</organism>
<dbReference type="Proteomes" id="UP000192448">
    <property type="component" value="Unassembled WGS sequence"/>
</dbReference>
<dbReference type="PANTHER" id="PTHR43642:SF1">
    <property type="entry name" value="HYBRID SIGNAL TRANSDUCTION HISTIDINE KINASE G"/>
    <property type="match status" value="1"/>
</dbReference>
<evidence type="ECO:0000259" key="1">
    <source>
        <dbReference type="PROSITE" id="PS50125"/>
    </source>
</evidence>
<dbReference type="Pfam" id="PF00211">
    <property type="entry name" value="Guanylate_cyc"/>
    <property type="match status" value="1"/>
</dbReference>
<dbReference type="InterPro" id="IPR027417">
    <property type="entry name" value="P-loop_NTPase"/>
</dbReference>